<dbReference type="RefSeq" id="WP_085441778.1">
    <property type="nucleotide sequence ID" value="NZ_LVJN01000018.1"/>
</dbReference>
<dbReference type="Pfam" id="PF01584">
    <property type="entry name" value="CheW"/>
    <property type="match status" value="2"/>
</dbReference>
<comment type="caution">
    <text evidence="3">The sequence shown here is derived from an EMBL/GenBank/DDBJ whole genome shotgun (WGS) entry which is preliminary data.</text>
</comment>
<organism evidence="3 4">
    <name type="scientific">Magnetofaba australis IT-1</name>
    <dbReference type="NCBI Taxonomy" id="1434232"/>
    <lineage>
        <taxon>Bacteria</taxon>
        <taxon>Pseudomonadati</taxon>
        <taxon>Pseudomonadota</taxon>
        <taxon>Magnetococcia</taxon>
        <taxon>Magnetococcales</taxon>
        <taxon>Magnetococcaceae</taxon>
        <taxon>Magnetofaba</taxon>
    </lineage>
</organism>
<dbReference type="OrthoDB" id="3291462at2"/>
<reference evidence="3 4" key="1">
    <citation type="journal article" date="2016" name="BMC Genomics">
        <title>Combined genomic and structural analyses of a cultured magnetotactic bacterium reveals its niche adaptation to a dynamic environment.</title>
        <authorList>
            <person name="Araujo A.C."/>
            <person name="Morillo V."/>
            <person name="Cypriano J."/>
            <person name="Teixeira L.C."/>
            <person name="Leao P."/>
            <person name="Lyra S."/>
            <person name="Almeida L.G."/>
            <person name="Bazylinski D.A."/>
            <person name="Vasconcellos A.T."/>
            <person name="Abreu F."/>
            <person name="Lins U."/>
        </authorList>
    </citation>
    <scope>NUCLEOTIDE SEQUENCE [LARGE SCALE GENOMIC DNA]</scope>
    <source>
        <strain evidence="3 4">IT-1</strain>
    </source>
</reference>
<dbReference type="Gene3D" id="2.30.30.40">
    <property type="entry name" value="SH3 Domains"/>
    <property type="match status" value="2"/>
</dbReference>
<protein>
    <submittedName>
        <fullName evidence="3">Putative CheW protein</fullName>
    </submittedName>
</protein>
<dbReference type="GO" id="GO:0005829">
    <property type="term" value="C:cytosol"/>
    <property type="evidence" value="ECO:0007669"/>
    <property type="project" value="TreeGrafter"/>
</dbReference>
<name>A0A1Y2K605_9PROT</name>
<dbReference type="Proteomes" id="UP000194003">
    <property type="component" value="Unassembled WGS sequence"/>
</dbReference>
<feature type="region of interest" description="Disordered" evidence="1">
    <location>
        <begin position="150"/>
        <end position="174"/>
    </location>
</feature>
<gene>
    <name evidence="3" type="ORF">MAIT1_03294</name>
</gene>
<evidence type="ECO:0000256" key="1">
    <source>
        <dbReference type="SAM" id="MobiDB-lite"/>
    </source>
</evidence>
<dbReference type="PANTHER" id="PTHR22617">
    <property type="entry name" value="CHEMOTAXIS SENSOR HISTIDINE KINASE-RELATED"/>
    <property type="match status" value="1"/>
</dbReference>
<dbReference type="InterPro" id="IPR036061">
    <property type="entry name" value="CheW-like_dom_sf"/>
</dbReference>
<accession>A0A1Y2K605</accession>
<evidence type="ECO:0000313" key="3">
    <source>
        <dbReference type="EMBL" id="OSM05142.1"/>
    </source>
</evidence>
<dbReference type="Gene3D" id="2.40.50.180">
    <property type="entry name" value="CheA-289, Domain 4"/>
    <property type="match status" value="2"/>
</dbReference>
<dbReference type="InterPro" id="IPR039315">
    <property type="entry name" value="CheW"/>
</dbReference>
<keyword evidence="4" id="KW-1185">Reference proteome</keyword>
<dbReference type="GO" id="GO:0007165">
    <property type="term" value="P:signal transduction"/>
    <property type="evidence" value="ECO:0007669"/>
    <property type="project" value="InterPro"/>
</dbReference>
<feature type="domain" description="CheW-like" evidence="2">
    <location>
        <begin position="211"/>
        <end position="354"/>
    </location>
</feature>
<feature type="compositionally biased region" description="Acidic residues" evidence="1">
    <location>
        <begin position="160"/>
        <end position="173"/>
    </location>
</feature>
<dbReference type="SMART" id="SM00260">
    <property type="entry name" value="CheW"/>
    <property type="match status" value="2"/>
</dbReference>
<dbReference type="EMBL" id="LVJN01000018">
    <property type="protein sequence ID" value="OSM05142.1"/>
    <property type="molecule type" value="Genomic_DNA"/>
</dbReference>
<evidence type="ECO:0000259" key="2">
    <source>
        <dbReference type="PROSITE" id="PS50851"/>
    </source>
</evidence>
<dbReference type="GO" id="GO:0006935">
    <property type="term" value="P:chemotaxis"/>
    <property type="evidence" value="ECO:0007669"/>
    <property type="project" value="InterPro"/>
</dbReference>
<dbReference type="InterPro" id="IPR002545">
    <property type="entry name" value="CheW-lke_dom"/>
</dbReference>
<sequence length="359" mass="39588">MIDAGASAHAKPYLIFRILDKRYAIEAPLVREIVRLPEITPIEEAPPFIVGVINLRGQVTPVLDLNLRMNRVSATYTLSDCVVSFAHLDSYLGVIVSEVLEVRNLRVDEIDAPPAFGDTDPRKRPPFLQGVARIDDEMVVTLNPNRLLLSSPAGSAPVPEDPEQWSLDEEPEPLQERRRFLPEATAEERAILRQRAMQLMRNVIDETTRRGSSLAIVRLHDELLAVDLRQVSGFAQRRDITPIPSCPSHIIGDMNLRGEILTVLDLGEILGISASGKPDDESGMETVLVAQHEQTRVGFLVNEALDVAQWDDDALLQSINSGTLQSEHLRGVVSHEGKMVSVLALEKTLSSDALAVSAE</sequence>
<dbReference type="PROSITE" id="PS50851">
    <property type="entry name" value="CHEW"/>
    <property type="match status" value="2"/>
</dbReference>
<dbReference type="STRING" id="1434232.MAIT1_03294"/>
<proteinExistence type="predicted"/>
<dbReference type="SUPFAM" id="SSF50341">
    <property type="entry name" value="CheW-like"/>
    <property type="match status" value="2"/>
</dbReference>
<evidence type="ECO:0000313" key="4">
    <source>
        <dbReference type="Proteomes" id="UP000194003"/>
    </source>
</evidence>
<dbReference type="AlphaFoldDB" id="A0A1Y2K605"/>
<feature type="domain" description="CheW-like" evidence="2">
    <location>
        <begin position="10"/>
        <end position="153"/>
    </location>
</feature>
<dbReference type="PANTHER" id="PTHR22617:SF23">
    <property type="entry name" value="CHEMOTAXIS PROTEIN CHEW"/>
    <property type="match status" value="1"/>
</dbReference>